<reference evidence="1 2" key="1">
    <citation type="submission" date="2024-09" db="EMBL/GenBank/DDBJ databases">
        <authorList>
            <person name="Sun Q."/>
            <person name="Mori K."/>
        </authorList>
    </citation>
    <scope>NUCLEOTIDE SEQUENCE [LARGE SCALE GENOMIC DNA]</scope>
    <source>
        <strain evidence="1 2">TBRC 2205</strain>
    </source>
</reference>
<organism evidence="1 2">
    <name type="scientific">Plantactinospora siamensis</name>
    <dbReference type="NCBI Taxonomy" id="555372"/>
    <lineage>
        <taxon>Bacteria</taxon>
        <taxon>Bacillati</taxon>
        <taxon>Actinomycetota</taxon>
        <taxon>Actinomycetes</taxon>
        <taxon>Micromonosporales</taxon>
        <taxon>Micromonosporaceae</taxon>
        <taxon>Plantactinospora</taxon>
    </lineage>
</organism>
<dbReference type="EMBL" id="JBHLUE010000016">
    <property type="protein sequence ID" value="MFC0566504.1"/>
    <property type="molecule type" value="Genomic_DNA"/>
</dbReference>
<sequence>MSDAYIRATTADAGVQVLTCDTGDVALSGGYTSAGGAISSSVPFPPTDTATPTGWQWTFPAAGNDIYVVCANVTP</sequence>
<evidence type="ECO:0000313" key="1">
    <source>
        <dbReference type="EMBL" id="MFC0566504.1"/>
    </source>
</evidence>
<comment type="caution">
    <text evidence="1">The sequence shown here is derived from an EMBL/GenBank/DDBJ whole genome shotgun (WGS) entry which is preliminary data.</text>
</comment>
<keyword evidence="2" id="KW-1185">Reference proteome</keyword>
<evidence type="ECO:0000313" key="2">
    <source>
        <dbReference type="Proteomes" id="UP001589894"/>
    </source>
</evidence>
<proteinExistence type="predicted"/>
<accession>A0ABV6P0E5</accession>
<dbReference type="Proteomes" id="UP001589894">
    <property type="component" value="Unassembled WGS sequence"/>
</dbReference>
<gene>
    <name evidence="1" type="ORF">ACFFHU_20485</name>
</gene>
<dbReference type="RefSeq" id="WP_377341179.1">
    <property type="nucleotide sequence ID" value="NZ_JBHLUE010000016.1"/>
</dbReference>
<protein>
    <submittedName>
        <fullName evidence="1">Uncharacterized protein</fullName>
    </submittedName>
</protein>
<name>A0ABV6P0E5_9ACTN</name>